<name>A0ACD1E2Q1_9MICO</name>
<evidence type="ECO:0000313" key="1">
    <source>
        <dbReference type="EMBL" id="QWS33036.1"/>
    </source>
</evidence>
<gene>
    <name evidence="1" type="ORF">KM842_12345</name>
</gene>
<dbReference type="EMBL" id="CP076544">
    <property type="protein sequence ID" value="QWS33036.1"/>
    <property type="molecule type" value="Genomic_DNA"/>
</dbReference>
<sequence length="90" mass="10031">MSDIRENLKLKSAFGDLQAWVSLHDAKLTRAIDALREDCYTLPEAVVRADGDRLVDKAAALAKRKKASKSDDVWGYVEALRNKLSALSRD</sequence>
<evidence type="ECO:0000313" key="2">
    <source>
        <dbReference type="Proteomes" id="UP000681794"/>
    </source>
</evidence>
<dbReference type="Proteomes" id="UP000681794">
    <property type="component" value="Chromosome"/>
</dbReference>
<reference evidence="1" key="1">
    <citation type="submission" date="2021-06" db="EMBL/GenBank/DDBJ databases">
        <authorList>
            <person name="Ellington A.J."/>
            <person name="Bryan N.C."/>
            <person name="Christner B.C."/>
            <person name="Reisch C.R."/>
        </authorList>
    </citation>
    <scope>NUCLEOTIDE SEQUENCE</scope>
    <source>
        <strain evidence="1">L6-1</strain>
    </source>
</reference>
<keyword evidence="2" id="KW-1185">Reference proteome</keyword>
<proteinExistence type="predicted"/>
<accession>A0ACD1E2Q1</accession>
<protein>
    <submittedName>
        <fullName evidence="1">Uncharacterized protein</fullName>
    </submittedName>
</protein>
<organism evidence="1 2">
    <name type="scientific">Curtobacterium aetherium</name>
    <dbReference type="NCBI Taxonomy" id="2841594"/>
    <lineage>
        <taxon>Bacteria</taxon>
        <taxon>Bacillati</taxon>
        <taxon>Actinomycetota</taxon>
        <taxon>Actinomycetes</taxon>
        <taxon>Micrococcales</taxon>
        <taxon>Microbacteriaceae</taxon>
        <taxon>Curtobacterium</taxon>
    </lineage>
</organism>